<feature type="compositionally biased region" description="Polar residues" evidence="1">
    <location>
        <begin position="269"/>
        <end position="280"/>
    </location>
</feature>
<evidence type="ECO:0000313" key="2">
    <source>
        <dbReference type="EMBL" id="CAB5212782.1"/>
    </source>
</evidence>
<dbReference type="EMBL" id="LR798238">
    <property type="protein sequence ID" value="CAB5212782.1"/>
    <property type="molecule type" value="Genomic_DNA"/>
</dbReference>
<feature type="compositionally biased region" description="Acidic residues" evidence="1">
    <location>
        <begin position="50"/>
        <end position="61"/>
    </location>
</feature>
<reference evidence="2" key="1">
    <citation type="submission" date="2020-05" db="EMBL/GenBank/DDBJ databases">
        <authorList>
            <person name="Chiriac C."/>
            <person name="Salcher M."/>
            <person name="Ghai R."/>
            <person name="Kavagutti S V."/>
        </authorList>
    </citation>
    <scope>NUCLEOTIDE SEQUENCE</scope>
</reference>
<proteinExistence type="predicted"/>
<accession>A0A6J7WJE7</accession>
<feature type="region of interest" description="Disordered" evidence="1">
    <location>
        <begin position="28"/>
        <end position="131"/>
    </location>
</feature>
<protein>
    <recommendedName>
        <fullName evidence="3">Scaffolding protein</fullName>
    </recommendedName>
</protein>
<organism evidence="2">
    <name type="scientific">uncultured Caudovirales phage</name>
    <dbReference type="NCBI Taxonomy" id="2100421"/>
    <lineage>
        <taxon>Viruses</taxon>
        <taxon>Duplodnaviria</taxon>
        <taxon>Heunggongvirae</taxon>
        <taxon>Uroviricota</taxon>
        <taxon>Caudoviricetes</taxon>
        <taxon>Peduoviridae</taxon>
        <taxon>Maltschvirus</taxon>
        <taxon>Maltschvirus maltsch</taxon>
    </lineage>
</organism>
<feature type="compositionally biased region" description="Basic and acidic residues" evidence="1">
    <location>
        <begin position="293"/>
        <end position="302"/>
    </location>
</feature>
<name>A0A6J7WJE7_9CAUD</name>
<evidence type="ECO:0008006" key="3">
    <source>
        <dbReference type="Google" id="ProtNLM"/>
    </source>
</evidence>
<feature type="compositionally biased region" description="Polar residues" evidence="1">
    <location>
        <begin position="111"/>
        <end position="128"/>
    </location>
</feature>
<evidence type="ECO:0000256" key="1">
    <source>
        <dbReference type="SAM" id="MobiDB-lite"/>
    </source>
</evidence>
<feature type="compositionally biased region" description="Basic and acidic residues" evidence="1">
    <location>
        <begin position="62"/>
        <end position="100"/>
    </location>
</feature>
<gene>
    <name evidence="2" type="ORF">UFOVP194_53</name>
</gene>
<sequence length="302" mass="33781">MSEAREVQNVLTSENSAEFYAKKLDLATEAAPSEAAQEETQAEPVVEPVGESESEAENEPATEERKPNPKLEKRFSELTKQREEARKEAQREREAREALESRLQALEGRQPKQQQAAVDQEPQPSQFSDAFEYAKALAEYSTEKALRDRDQQEANRKVEQENAKRVEAFLERQNAVKAELPDYEDMVASSDVVVSDQIRDAIIESDVGPRILYHLAENPELAEELAAMSTISALRKIGKLEAQFEKSSEPVSKPVAKKSNAPAPIKPLQATSAATDTPIDSNGEFHGSYQQWRESRKAGKIR</sequence>
<feature type="region of interest" description="Disordered" evidence="1">
    <location>
        <begin position="245"/>
        <end position="302"/>
    </location>
</feature>